<evidence type="ECO:0000256" key="2">
    <source>
        <dbReference type="SAM" id="SignalP"/>
    </source>
</evidence>
<keyword evidence="1" id="KW-1133">Transmembrane helix</keyword>
<dbReference type="RefSeq" id="WP_208344384.1">
    <property type="nucleotide sequence ID" value="NZ_CAWQFN010000496.1"/>
</dbReference>
<evidence type="ECO:0000313" key="3">
    <source>
        <dbReference type="EMBL" id="MDR9900671.1"/>
    </source>
</evidence>
<keyword evidence="2" id="KW-0732">Signal</keyword>
<dbReference type="Proteomes" id="UP000667802">
    <property type="component" value="Unassembled WGS sequence"/>
</dbReference>
<keyword evidence="4" id="KW-1185">Reference proteome</keyword>
<feature type="signal peptide" evidence="2">
    <location>
        <begin position="1"/>
        <end position="30"/>
    </location>
</feature>
<evidence type="ECO:0000313" key="4">
    <source>
        <dbReference type="Proteomes" id="UP000667802"/>
    </source>
</evidence>
<organism evidence="3 4">
    <name type="scientific">Aetokthonos hydrillicola Thurmond2011</name>
    <dbReference type="NCBI Taxonomy" id="2712845"/>
    <lineage>
        <taxon>Bacteria</taxon>
        <taxon>Bacillati</taxon>
        <taxon>Cyanobacteriota</taxon>
        <taxon>Cyanophyceae</taxon>
        <taxon>Nostocales</taxon>
        <taxon>Hapalosiphonaceae</taxon>
        <taxon>Aetokthonos</taxon>
    </lineage>
</organism>
<accession>A0AAP5IFA9</accession>
<reference evidence="4" key="1">
    <citation type="journal article" date="2021" name="Science">
        <title>Hunting the eagle killer: A cyanobacterial neurotoxin causes vacuolar myelinopathy.</title>
        <authorList>
            <person name="Breinlinger S."/>
            <person name="Phillips T.J."/>
            <person name="Haram B.N."/>
            <person name="Mares J."/>
            <person name="Martinez Yerena J.A."/>
            <person name="Hrouzek P."/>
            <person name="Sobotka R."/>
            <person name="Henderson W.M."/>
            <person name="Schmieder P."/>
            <person name="Williams S.M."/>
            <person name="Lauderdale J.D."/>
            <person name="Wilde H.D."/>
            <person name="Gerrin W."/>
            <person name="Kust A."/>
            <person name="Washington J.W."/>
            <person name="Wagner C."/>
            <person name="Geier B."/>
            <person name="Liebeke M."/>
            <person name="Enke H."/>
            <person name="Niedermeyer T.H.J."/>
            <person name="Wilde S.B."/>
        </authorList>
    </citation>
    <scope>NUCLEOTIDE SEQUENCE [LARGE SCALE GENOMIC DNA]</scope>
    <source>
        <strain evidence="4">Thurmond2011</strain>
    </source>
</reference>
<gene>
    <name evidence="3" type="ORF">G7B40_039980</name>
</gene>
<dbReference type="EMBL" id="JAALHA020000037">
    <property type="protein sequence ID" value="MDR9900671.1"/>
    <property type="molecule type" value="Genomic_DNA"/>
</dbReference>
<feature type="chain" id="PRO_5042935291" evidence="2">
    <location>
        <begin position="31"/>
        <end position="86"/>
    </location>
</feature>
<dbReference type="AlphaFoldDB" id="A0AAP5IFA9"/>
<sequence>MEKQSCKFLKIAVLSLTATLLLILNPSALADSSFKAHVVSASSTQTTTDQPAHQGLPKEFTDFLLTVFLASLAVSFTRYVLRIHLK</sequence>
<keyword evidence="1" id="KW-0812">Transmembrane</keyword>
<evidence type="ECO:0000256" key="1">
    <source>
        <dbReference type="SAM" id="Phobius"/>
    </source>
</evidence>
<name>A0AAP5IFA9_9CYAN</name>
<protein>
    <submittedName>
        <fullName evidence="3">Uncharacterized protein</fullName>
    </submittedName>
</protein>
<keyword evidence="1" id="KW-0472">Membrane</keyword>
<proteinExistence type="predicted"/>
<feature type="transmembrane region" description="Helical" evidence="1">
    <location>
        <begin position="63"/>
        <end position="81"/>
    </location>
</feature>
<comment type="caution">
    <text evidence="3">The sequence shown here is derived from an EMBL/GenBank/DDBJ whole genome shotgun (WGS) entry which is preliminary data.</text>
</comment>